<reference evidence="2" key="1">
    <citation type="journal article" date="2021" name="Nat. Commun.">
        <title>Genetic determinants of endophytism in the Arabidopsis root mycobiome.</title>
        <authorList>
            <person name="Mesny F."/>
            <person name="Miyauchi S."/>
            <person name="Thiergart T."/>
            <person name="Pickel B."/>
            <person name="Atanasova L."/>
            <person name="Karlsson M."/>
            <person name="Huettel B."/>
            <person name="Barry K.W."/>
            <person name="Haridas S."/>
            <person name="Chen C."/>
            <person name="Bauer D."/>
            <person name="Andreopoulos W."/>
            <person name="Pangilinan J."/>
            <person name="LaButti K."/>
            <person name="Riley R."/>
            <person name="Lipzen A."/>
            <person name="Clum A."/>
            <person name="Drula E."/>
            <person name="Henrissat B."/>
            <person name="Kohler A."/>
            <person name="Grigoriev I.V."/>
            <person name="Martin F.M."/>
            <person name="Hacquard S."/>
        </authorList>
    </citation>
    <scope>NUCLEOTIDE SEQUENCE</scope>
    <source>
        <strain evidence="2">MPI-CAGE-AT-0147</strain>
    </source>
</reference>
<accession>A0A9P9DA99</accession>
<dbReference type="InterPro" id="IPR011009">
    <property type="entry name" value="Kinase-like_dom_sf"/>
</dbReference>
<dbReference type="SUPFAM" id="SSF56112">
    <property type="entry name" value="Protein kinase-like (PK-like)"/>
    <property type="match status" value="1"/>
</dbReference>
<dbReference type="PROSITE" id="PS50011">
    <property type="entry name" value="PROTEIN_KINASE_DOM"/>
    <property type="match status" value="1"/>
</dbReference>
<comment type="caution">
    <text evidence="2">The sequence shown here is derived from an EMBL/GenBank/DDBJ whole genome shotgun (WGS) entry which is preliminary data.</text>
</comment>
<feature type="domain" description="Protein kinase" evidence="1">
    <location>
        <begin position="153"/>
        <end position="484"/>
    </location>
</feature>
<proteinExistence type="predicted"/>
<dbReference type="PANTHER" id="PTHR37542">
    <property type="entry name" value="HELO DOMAIN-CONTAINING PROTEIN-RELATED"/>
    <property type="match status" value="1"/>
</dbReference>
<dbReference type="GO" id="GO:0004672">
    <property type="term" value="F:protein kinase activity"/>
    <property type="evidence" value="ECO:0007669"/>
    <property type="project" value="InterPro"/>
</dbReference>
<organism evidence="2 3">
    <name type="scientific">Dactylonectria macrodidyma</name>
    <dbReference type="NCBI Taxonomy" id="307937"/>
    <lineage>
        <taxon>Eukaryota</taxon>
        <taxon>Fungi</taxon>
        <taxon>Dikarya</taxon>
        <taxon>Ascomycota</taxon>
        <taxon>Pezizomycotina</taxon>
        <taxon>Sordariomycetes</taxon>
        <taxon>Hypocreomycetidae</taxon>
        <taxon>Hypocreales</taxon>
        <taxon>Nectriaceae</taxon>
        <taxon>Dactylonectria</taxon>
    </lineage>
</organism>
<evidence type="ECO:0000313" key="2">
    <source>
        <dbReference type="EMBL" id="KAH7115573.1"/>
    </source>
</evidence>
<keyword evidence="3" id="KW-1185">Reference proteome</keyword>
<dbReference type="GO" id="GO:0005524">
    <property type="term" value="F:ATP binding"/>
    <property type="evidence" value="ECO:0007669"/>
    <property type="project" value="InterPro"/>
</dbReference>
<dbReference type="InterPro" id="IPR000719">
    <property type="entry name" value="Prot_kinase_dom"/>
</dbReference>
<dbReference type="AlphaFoldDB" id="A0A9P9DA99"/>
<dbReference type="PANTHER" id="PTHR37542:SF1">
    <property type="entry name" value="PRION-INHIBITION AND PROPAGATION HELO DOMAIN-CONTAINING PROTEIN"/>
    <property type="match status" value="1"/>
</dbReference>
<protein>
    <recommendedName>
        <fullName evidence="1">Protein kinase domain-containing protein</fullName>
    </recommendedName>
</protein>
<evidence type="ECO:0000313" key="3">
    <source>
        <dbReference type="Proteomes" id="UP000738349"/>
    </source>
</evidence>
<evidence type="ECO:0000259" key="1">
    <source>
        <dbReference type="PROSITE" id="PS50011"/>
    </source>
</evidence>
<dbReference type="OrthoDB" id="1911848at2759"/>
<dbReference type="EMBL" id="JAGMUV010000030">
    <property type="protein sequence ID" value="KAH7115573.1"/>
    <property type="molecule type" value="Genomic_DNA"/>
</dbReference>
<dbReference type="Proteomes" id="UP000738349">
    <property type="component" value="Unassembled WGS sequence"/>
</dbReference>
<sequence>MAEFAIGVIGLTGSIDLCIKWGKALVQACKDYREADAKVDEMIVRIEVCWTRVLSQLEVTKELESTMTDDHKALQQRTLCVLRGKLDAATQNLSKFSQRPMPEMVKKLQYVRLKDTLEATIAELESWQRLYEPSWFHLIKLAPPTVDVTLNNVIKTGPTGAADFSLVARKFRRAFKGPSTESQSVFIREEELNGYNKEAILSCTALVATRPGDSRRFIVDMVTNGAVQSKDAREFARRLRDSDPFTFGVFSCKGVVRQGKTSGMAFLFRVPEGYTAIRTVRQLLLSGQAHDSLSDRLEMAKKLVNAVYYVHLYGFVHKNIRPETILSLSETEEGRLSSMACLVGFQVIRNADGRTYPVTDMKWETNLYRHPLRQGNNVDYYVMQHDIYSLGVCLLEIGLWESLVTYDPDGAAQPSTALSLAEDRSQLKSPNILKEHLVTLSRSNMLRAKMGTKYSEVVETCLTCLDEDNLDFGDEREFQDEDGVAVGVRYIEKVLGILNSISL</sequence>
<dbReference type="Gene3D" id="1.10.510.10">
    <property type="entry name" value="Transferase(Phosphotransferase) domain 1"/>
    <property type="match status" value="1"/>
</dbReference>
<gene>
    <name evidence="2" type="ORF">EDB81DRAFT_702164</name>
</gene>
<name>A0A9P9DA99_9HYPO</name>